<reference evidence="1" key="1">
    <citation type="submission" date="2021-06" db="EMBL/GenBank/DDBJ databases">
        <authorList>
            <person name="Hodson N. C."/>
            <person name="Mongue J. A."/>
            <person name="Jaron S. K."/>
        </authorList>
    </citation>
    <scope>NUCLEOTIDE SEQUENCE</scope>
</reference>
<organism evidence="1 2">
    <name type="scientific">Allacma fusca</name>
    <dbReference type="NCBI Taxonomy" id="39272"/>
    <lineage>
        <taxon>Eukaryota</taxon>
        <taxon>Metazoa</taxon>
        <taxon>Ecdysozoa</taxon>
        <taxon>Arthropoda</taxon>
        <taxon>Hexapoda</taxon>
        <taxon>Collembola</taxon>
        <taxon>Symphypleona</taxon>
        <taxon>Sminthuridae</taxon>
        <taxon>Allacma</taxon>
    </lineage>
</organism>
<keyword evidence="2" id="KW-1185">Reference proteome</keyword>
<name>A0A8J2NN23_9HEXA</name>
<dbReference type="AlphaFoldDB" id="A0A8J2NN23"/>
<feature type="non-terminal residue" evidence="1">
    <location>
        <position position="75"/>
    </location>
</feature>
<dbReference type="OrthoDB" id="5800423at2759"/>
<gene>
    <name evidence="1" type="ORF">AFUS01_LOCUS5245</name>
</gene>
<comment type="caution">
    <text evidence="1">The sequence shown here is derived from an EMBL/GenBank/DDBJ whole genome shotgun (WGS) entry which is preliminary data.</text>
</comment>
<accession>A0A8J2NN23</accession>
<evidence type="ECO:0000313" key="2">
    <source>
        <dbReference type="Proteomes" id="UP000708208"/>
    </source>
</evidence>
<sequence length="75" mass="8800">IIQERTEIASSQHYLSLDEKNQRHLVRGIQVKVGFIRITRVISPDNFYIQMEDKVDELLKMERDLGDIIQNFAAL</sequence>
<dbReference type="EMBL" id="CAJVCH010033216">
    <property type="protein sequence ID" value="CAG7713737.1"/>
    <property type="molecule type" value="Genomic_DNA"/>
</dbReference>
<protein>
    <submittedName>
        <fullName evidence="1">Uncharacterized protein</fullName>
    </submittedName>
</protein>
<evidence type="ECO:0000313" key="1">
    <source>
        <dbReference type="EMBL" id="CAG7713737.1"/>
    </source>
</evidence>
<proteinExistence type="predicted"/>
<feature type="non-terminal residue" evidence="1">
    <location>
        <position position="1"/>
    </location>
</feature>
<dbReference type="Proteomes" id="UP000708208">
    <property type="component" value="Unassembled WGS sequence"/>
</dbReference>